<feature type="compositionally biased region" description="Polar residues" evidence="1">
    <location>
        <begin position="627"/>
        <end position="640"/>
    </location>
</feature>
<dbReference type="SUPFAM" id="SSF50630">
    <property type="entry name" value="Acid proteases"/>
    <property type="match status" value="1"/>
</dbReference>
<dbReference type="EMBL" id="PDNA01000128">
    <property type="protein sequence ID" value="PGH11757.1"/>
    <property type="molecule type" value="Genomic_DNA"/>
</dbReference>
<evidence type="ECO:0000313" key="6">
    <source>
        <dbReference type="EMBL" id="PGH11757.1"/>
    </source>
</evidence>
<feature type="domain" description="DUF7136" evidence="5">
    <location>
        <begin position="32"/>
        <end position="93"/>
    </location>
</feature>
<dbReference type="Pfam" id="PF00026">
    <property type="entry name" value="Asp"/>
    <property type="match status" value="1"/>
</dbReference>
<proteinExistence type="predicted"/>
<keyword evidence="7" id="KW-1185">Reference proteome</keyword>
<dbReference type="Proteomes" id="UP000224634">
    <property type="component" value="Unassembled WGS sequence"/>
</dbReference>
<evidence type="ECO:0000256" key="2">
    <source>
        <dbReference type="SAM" id="Phobius"/>
    </source>
</evidence>
<keyword evidence="2" id="KW-1133">Transmembrane helix</keyword>
<dbReference type="OrthoDB" id="4074350at2759"/>
<protein>
    <submittedName>
        <fullName evidence="6">Uncharacterized protein</fullName>
    </submittedName>
</protein>
<dbReference type="PROSITE" id="PS51257">
    <property type="entry name" value="PROKAR_LIPOPROTEIN"/>
    <property type="match status" value="1"/>
</dbReference>
<dbReference type="InterPro" id="IPR055560">
    <property type="entry name" value="DUF7136"/>
</dbReference>
<keyword evidence="3" id="KW-0732">Signal</keyword>
<keyword evidence="2" id="KW-0472">Membrane</keyword>
<feature type="chain" id="PRO_5012812433" evidence="3">
    <location>
        <begin position="32"/>
        <end position="723"/>
    </location>
</feature>
<evidence type="ECO:0000256" key="3">
    <source>
        <dbReference type="SAM" id="SignalP"/>
    </source>
</evidence>
<evidence type="ECO:0000259" key="5">
    <source>
        <dbReference type="Pfam" id="PF23584"/>
    </source>
</evidence>
<name>A0A2B7XTE0_POLH7</name>
<dbReference type="AlphaFoldDB" id="A0A2B7XTE0"/>
<evidence type="ECO:0000313" key="7">
    <source>
        <dbReference type="Proteomes" id="UP000224634"/>
    </source>
</evidence>
<comment type="caution">
    <text evidence="6">The sequence shown here is derived from an EMBL/GenBank/DDBJ whole genome shotgun (WGS) entry which is preliminary data.</text>
</comment>
<dbReference type="InterPro" id="IPR033121">
    <property type="entry name" value="PEPTIDASE_A1"/>
</dbReference>
<dbReference type="Gene3D" id="2.40.70.10">
    <property type="entry name" value="Acid Proteases"/>
    <property type="match status" value="1"/>
</dbReference>
<feature type="domain" description="Peptidase A1" evidence="4">
    <location>
        <begin position="242"/>
        <end position="408"/>
    </location>
</feature>
<organism evidence="6 7">
    <name type="scientific">Polytolypa hystricis (strain UAMH7299)</name>
    <dbReference type="NCBI Taxonomy" id="1447883"/>
    <lineage>
        <taxon>Eukaryota</taxon>
        <taxon>Fungi</taxon>
        <taxon>Dikarya</taxon>
        <taxon>Ascomycota</taxon>
        <taxon>Pezizomycotina</taxon>
        <taxon>Eurotiomycetes</taxon>
        <taxon>Eurotiomycetidae</taxon>
        <taxon>Onygenales</taxon>
        <taxon>Onygenales incertae sedis</taxon>
        <taxon>Polytolypa</taxon>
    </lineage>
</organism>
<feature type="transmembrane region" description="Helical" evidence="2">
    <location>
        <begin position="649"/>
        <end position="670"/>
    </location>
</feature>
<dbReference type="Pfam" id="PF23584">
    <property type="entry name" value="DUF7136"/>
    <property type="match status" value="1"/>
</dbReference>
<sequence length="723" mass="78647">MHLFSRLSTRLLGCCAAGLLLLACAGTTVQAASGNLEIDLIFPQNDTYSPQPIIPVAFAFQNSALAGFLQPRVNFIIYPYGNHTETIAYGYPDKYEVGNMLLLMSAGVYLMSFINISVGIERTIVIVAGYTAESEIEIPHLPYIVRYLIQLGGLILESLLLVLQQHKLFSTDNPTPPPLLDCGNGAMFNNQHTSHAVAIALYVFFACRCALSWASSTACAPHPIALRVGNVTLGNVTARGIPISVGTPPQTFAFLPQWSYVDTLLYGPERCTERWSVPACRAYRGGQYNPSASTTYKNDSATPQLDNGLMSFRFEWGRDTMTLKPNVSLHGLPIRVSRDAMERNEYHTQMAFSLKPNSTLLDALHTNGHIMSRSWSIFHGHTGRTSHLDGSFVFGGFDRAKTSGQNYTGDLIFSNPRCPTGMLVTITDIALNFLNGTNSSLLNYDRSTSSLTALAACIQPDLPLLMALPSGDVLKRFGELTHGNLGYFGYKGALYPDGMWYDNRSMAYKDDMSITLNSAFSTRIPNDQLVIPYVELDSQTGEIIHVDDLNELIISNATHSFVSQRMPQLGQQFLSGAYLMVNLDAMKFTLWKAKATEEEDVVAVDGGNRPVEKLCDGSAGGDEQQGRNDTPPSEGNGQATMSTGMIEGIVVGSVVGVSILLAGLAAYYFIAKSRKKRAQTGRSSSQAEPAKKNTDKHSSKDGGGGELHGQPRAGKVIEIAELP</sequence>
<evidence type="ECO:0000259" key="4">
    <source>
        <dbReference type="Pfam" id="PF00026"/>
    </source>
</evidence>
<accession>A0A2B7XTE0</accession>
<feature type="region of interest" description="Disordered" evidence="1">
    <location>
        <begin position="603"/>
        <end position="640"/>
    </location>
</feature>
<keyword evidence="2" id="KW-0812">Transmembrane</keyword>
<feature type="compositionally biased region" description="Basic and acidic residues" evidence="1">
    <location>
        <begin position="689"/>
        <end position="700"/>
    </location>
</feature>
<feature type="signal peptide" evidence="3">
    <location>
        <begin position="1"/>
        <end position="31"/>
    </location>
</feature>
<dbReference type="STRING" id="1447883.A0A2B7XTE0"/>
<evidence type="ECO:0000256" key="1">
    <source>
        <dbReference type="SAM" id="MobiDB-lite"/>
    </source>
</evidence>
<dbReference type="InterPro" id="IPR021109">
    <property type="entry name" value="Peptidase_aspartic_dom_sf"/>
</dbReference>
<reference evidence="6 7" key="1">
    <citation type="submission" date="2017-10" db="EMBL/GenBank/DDBJ databases">
        <title>Comparative genomics in systemic dimorphic fungi from Ajellomycetaceae.</title>
        <authorList>
            <person name="Munoz J.F."/>
            <person name="Mcewen J.G."/>
            <person name="Clay O.K."/>
            <person name="Cuomo C.A."/>
        </authorList>
    </citation>
    <scope>NUCLEOTIDE SEQUENCE [LARGE SCALE GENOMIC DNA]</scope>
    <source>
        <strain evidence="6 7">UAMH7299</strain>
    </source>
</reference>
<feature type="region of interest" description="Disordered" evidence="1">
    <location>
        <begin position="678"/>
        <end position="723"/>
    </location>
</feature>
<gene>
    <name evidence="6" type="ORF">AJ80_07018</name>
</gene>